<dbReference type="Proteomes" id="UP000198386">
    <property type="component" value="Unassembled WGS sequence"/>
</dbReference>
<feature type="domain" description="FMN-binding" evidence="1">
    <location>
        <begin position="64"/>
        <end position="142"/>
    </location>
</feature>
<name>A0A239BRR1_9ACTN</name>
<protein>
    <submittedName>
        <fullName evidence="2">Uncharacterized protein, contains FMN-binding domain</fullName>
    </submittedName>
</protein>
<evidence type="ECO:0000313" key="3">
    <source>
        <dbReference type="Proteomes" id="UP000198386"/>
    </source>
</evidence>
<organism evidence="2 3">
    <name type="scientific">Geodermatophilus saharensis</name>
    <dbReference type="NCBI Taxonomy" id="1137994"/>
    <lineage>
        <taxon>Bacteria</taxon>
        <taxon>Bacillati</taxon>
        <taxon>Actinomycetota</taxon>
        <taxon>Actinomycetes</taxon>
        <taxon>Geodermatophilales</taxon>
        <taxon>Geodermatophilaceae</taxon>
        <taxon>Geodermatophilus</taxon>
    </lineage>
</organism>
<dbReference type="GO" id="GO:0016020">
    <property type="term" value="C:membrane"/>
    <property type="evidence" value="ECO:0007669"/>
    <property type="project" value="InterPro"/>
</dbReference>
<dbReference type="EMBL" id="FZOH01000002">
    <property type="protein sequence ID" value="SNS10566.1"/>
    <property type="molecule type" value="Genomic_DNA"/>
</dbReference>
<gene>
    <name evidence="2" type="ORF">SAMN04488107_1392</name>
</gene>
<keyword evidence="3" id="KW-1185">Reference proteome</keyword>
<dbReference type="Pfam" id="PF04205">
    <property type="entry name" value="FMN_bind"/>
    <property type="match status" value="1"/>
</dbReference>
<evidence type="ECO:0000313" key="2">
    <source>
        <dbReference type="EMBL" id="SNS10566.1"/>
    </source>
</evidence>
<dbReference type="Gene3D" id="3.90.1010.20">
    <property type="match status" value="1"/>
</dbReference>
<dbReference type="GO" id="GO:0010181">
    <property type="term" value="F:FMN binding"/>
    <property type="evidence" value="ECO:0007669"/>
    <property type="project" value="InterPro"/>
</dbReference>
<sequence>MVSGVRRIVLWLATTATGVVLLFGYPTSTSSTPAVSAVVEAAGAATATTGTGGTVTVTGPAADTRWGPVQVQVTVTDGQITDVEVVEYPTGNGRDREINARAVPVLVQETLDAQSADVHAVSGATLTSEGYVESLQAALDRAGL</sequence>
<dbReference type="AlphaFoldDB" id="A0A239BRR1"/>
<accession>A0A239BRR1</accession>
<evidence type="ECO:0000259" key="1">
    <source>
        <dbReference type="SMART" id="SM00900"/>
    </source>
</evidence>
<dbReference type="SMART" id="SM00900">
    <property type="entry name" value="FMN_bind"/>
    <property type="match status" value="1"/>
</dbReference>
<reference evidence="3" key="1">
    <citation type="submission" date="2017-06" db="EMBL/GenBank/DDBJ databases">
        <authorList>
            <person name="Varghese N."/>
            <person name="Submissions S."/>
        </authorList>
    </citation>
    <scope>NUCLEOTIDE SEQUENCE [LARGE SCALE GENOMIC DNA]</scope>
    <source>
        <strain evidence="3">DSM 45423</strain>
    </source>
</reference>
<proteinExistence type="predicted"/>
<dbReference type="InterPro" id="IPR007329">
    <property type="entry name" value="FMN-bd"/>
</dbReference>